<name>A0A645D1Y3_9ZZZZ</name>
<feature type="compositionally biased region" description="Low complexity" evidence="1">
    <location>
        <begin position="38"/>
        <end position="55"/>
    </location>
</feature>
<gene>
    <name evidence="2" type="ORF">SDC9_130248</name>
</gene>
<sequence length="102" mass="11809">MEVLKSYGITFTTSENLAYKVEKIVLNNNFQELKSESSKTNLKNQNNNSKNSNSIKIDKTVISRSDIYENKNYNTIIINQKSLITDLARDEAKRHKIKLIKE</sequence>
<evidence type="ECO:0000256" key="1">
    <source>
        <dbReference type="SAM" id="MobiDB-lite"/>
    </source>
</evidence>
<comment type="caution">
    <text evidence="2">The sequence shown here is derived from an EMBL/GenBank/DDBJ whole genome shotgun (WGS) entry which is preliminary data.</text>
</comment>
<proteinExistence type="predicted"/>
<feature type="region of interest" description="Disordered" evidence="1">
    <location>
        <begin position="35"/>
        <end position="55"/>
    </location>
</feature>
<dbReference type="AlphaFoldDB" id="A0A645D1Y3"/>
<reference evidence="2" key="1">
    <citation type="submission" date="2019-08" db="EMBL/GenBank/DDBJ databases">
        <authorList>
            <person name="Kucharzyk K."/>
            <person name="Murdoch R.W."/>
            <person name="Higgins S."/>
            <person name="Loffler F."/>
        </authorList>
    </citation>
    <scope>NUCLEOTIDE SEQUENCE</scope>
</reference>
<protein>
    <submittedName>
        <fullName evidence="2">Uncharacterized protein</fullName>
    </submittedName>
</protein>
<accession>A0A645D1Y3</accession>
<dbReference type="EMBL" id="VSSQ01032048">
    <property type="protein sequence ID" value="MPM83185.1"/>
    <property type="molecule type" value="Genomic_DNA"/>
</dbReference>
<evidence type="ECO:0000313" key="2">
    <source>
        <dbReference type="EMBL" id="MPM83185.1"/>
    </source>
</evidence>
<organism evidence="2">
    <name type="scientific">bioreactor metagenome</name>
    <dbReference type="NCBI Taxonomy" id="1076179"/>
    <lineage>
        <taxon>unclassified sequences</taxon>
        <taxon>metagenomes</taxon>
        <taxon>ecological metagenomes</taxon>
    </lineage>
</organism>